<sequence>MTESSIYSPCPCKYVRRPSVEVRIGTARVGGKHPIAIQSMASVSTMDTNACIEQAQRIIDAGASIVRYTAQGVKEANNLGYIRAGLNKGGYTQPLVADIHFNPKAADTALEQVEKVRINPGNYVDTKGHKGEWTDEDFDKTHRLVEERFGAFVERAKALGRAVRIGVNHGSLSERMVQRYGDTPEGMVESCLEYLDVCIAHRFYNIVISMKSSNTMVMTQVVRLLDKRLREGCYPAFPLHLGVTEAGEGEDGRIKSAVGIGSLLADGLGDTIRVSLSEDPECEVPVGFALRDYIVQRAEALIEADDLPDWQEYDSYRIEGRRQTFCVRNVIGGSVAPCVISGREDAELADFLYSDGKLHAVGKAITIDTVELDAVAWDEDLAGKARNNPETVIMLWSHGVNTVGEWRLGYVRLMRRGIKNPVVLCRDYRTDIERYRLFAAADAGSILLDGWANGLMLRNSDVSAKDEVATQLAVLQASRLRMSKTEYISCPGCGRTLYDLQSTIAQIKAATSHLKGLKIGIMGCIVNGPGEMADADYGYVGGSPGKIDLYKQQECVRKGIPQEEAVEELIALIKSNNDWQEPENK</sequence>
<dbReference type="SUPFAM" id="SSF56014">
    <property type="entry name" value="Nitrite and sulphite reductase 4Fe-4S domain-like"/>
    <property type="match status" value="1"/>
</dbReference>
<dbReference type="InterPro" id="IPR058579">
    <property type="entry name" value="IspG_C"/>
</dbReference>
<feature type="binding site" evidence="7">
    <location>
        <position position="493"/>
    </location>
    <ligand>
        <name>[4Fe-4S] cluster</name>
        <dbReference type="ChEBI" id="CHEBI:49883"/>
    </ligand>
</feature>
<dbReference type="InterPro" id="IPR045854">
    <property type="entry name" value="NO2/SO3_Rdtase_4Fe4S_sf"/>
</dbReference>
<dbReference type="FunFam" id="3.30.413.10:FF:000006">
    <property type="entry name" value="4-hydroxy-3-methylbut-2-en-1-yl diphosphate synthase (flavodoxin)"/>
    <property type="match status" value="1"/>
</dbReference>
<dbReference type="GO" id="GO:0005506">
    <property type="term" value="F:iron ion binding"/>
    <property type="evidence" value="ECO:0007669"/>
    <property type="project" value="InterPro"/>
</dbReference>
<dbReference type="EC" id="1.17.7.3" evidence="7"/>
<dbReference type="EMBL" id="UGTF01000002">
    <property type="protein sequence ID" value="SUB89610.1"/>
    <property type="molecule type" value="Genomic_DNA"/>
</dbReference>
<feature type="binding site" evidence="7">
    <location>
        <position position="490"/>
    </location>
    <ligand>
        <name>[4Fe-4S] cluster</name>
        <dbReference type="ChEBI" id="CHEBI:49883"/>
    </ligand>
</feature>
<comment type="function">
    <text evidence="7">Converts 2C-methyl-D-erythritol 2,4-cyclodiphosphate (ME-2,4cPP) into 1-hydroxy-2-methyl-2-(E)-butenyl 4-diphosphate.</text>
</comment>
<dbReference type="Pfam" id="PF26540">
    <property type="entry name" value="GcpE_C"/>
    <property type="match status" value="1"/>
</dbReference>
<keyword evidence="2 7" id="KW-0479">Metal-binding</keyword>
<evidence type="ECO:0000256" key="2">
    <source>
        <dbReference type="ARBA" id="ARBA00022723"/>
    </source>
</evidence>
<dbReference type="PANTHER" id="PTHR30454">
    <property type="entry name" value="4-HYDROXY-3-METHYLBUT-2-EN-1-YL DIPHOSPHATE SYNTHASE"/>
    <property type="match status" value="1"/>
</dbReference>
<proteinExistence type="inferred from homology"/>
<evidence type="ECO:0000313" key="11">
    <source>
        <dbReference type="Proteomes" id="UP000254156"/>
    </source>
</evidence>
<evidence type="ECO:0000256" key="4">
    <source>
        <dbReference type="ARBA" id="ARBA00023004"/>
    </source>
</evidence>
<dbReference type="GO" id="GO:0019288">
    <property type="term" value="P:isopentenyl diphosphate biosynthetic process, methylerythritol 4-phosphate pathway"/>
    <property type="evidence" value="ECO:0007669"/>
    <property type="project" value="UniProtKB-UniRule"/>
</dbReference>
<keyword evidence="4 7" id="KW-0408">Iron</keyword>
<evidence type="ECO:0000259" key="8">
    <source>
        <dbReference type="Pfam" id="PF04551"/>
    </source>
</evidence>
<dbReference type="InterPro" id="IPR011005">
    <property type="entry name" value="Dihydropteroate_synth-like_sf"/>
</dbReference>
<dbReference type="GO" id="GO:0046429">
    <property type="term" value="F:4-hydroxy-3-methylbut-2-en-1-yl diphosphate synthase activity (ferredoxin)"/>
    <property type="evidence" value="ECO:0007669"/>
    <property type="project" value="UniProtKB-UniRule"/>
</dbReference>
<evidence type="ECO:0000256" key="3">
    <source>
        <dbReference type="ARBA" id="ARBA00023002"/>
    </source>
</evidence>
<evidence type="ECO:0000256" key="7">
    <source>
        <dbReference type="HAMAP-Rule" id="MF_00159"/>
    </source>
</evidence>
<dbReference type="RefSeq" id="WP_051522131.1">
    <property type="nucleotide sequence ID" value="NZ_UGTF01000002.1"/>
</dbReference>
<protein>
    <recommendedName>
        <fullName evidence="7">4-hydroxy-3-methylbut-2-en-1-yl diphosphate synthase (flavodoxin)</fullName>
        <ecNumber evidence="7">1.17.7.3</ecNumber>
    </recommendedName>
    <alternativeName>
        <fullName evidence="7">1-hydroxy-2-methyl-2-(E)-butenyl 4-diphosphate synthase</fullName>
    </alternativeName>
</protein>
<accession>A0A379EAZ5</accession>
<evidence type="ECO:0000256" key="5">
    <source>
        <dbReference type="ARBA" id="ARBA00023014"/>
    </source>
</evidence>
<comment type="cofactor">
    <cofactor evidence="7">
        <name>[4Fe-4S] cluster</name>
        <dbReference type="ChEBI" id="CHEBI:49883"/>
    </cofactor>
    <text evidence="7">Binds 1 [4Fe-4S] cluster.</text>
</comment>
<reference evidence="10 11" key="1">
    <citation type="submission" date="2018-06" db="EMBL/GenBank/DDBJ databases">
        <authorList>
            <consortium name="Pathogen Informatics"/>
            <person name="Doyle S."/>
        </authorList>
    </citation>
    <scope>NUCLEOTIDE SEQUENCE [LARGE SCALE GENOMIC DNA]</scope>
    <source>
        <strain evidence="10 11">NCTC11632</strain>
    </source>
</reference>
<comment type="similarity">
    <text evidence="7">Belongs to the IspG family.</text>
</comment>
<dbReference type="UniPathway" id="UPA00056">
    <property type="reaction ID" value="UER00096"/>
</dbReference>
<dbReference type="InterPro" id="IPR004588">
    <property type="entry name" value="IspG_bac-typ"/>
</dbReference>
<feature type="domain" description="IspG TIM-barrel" evidence="8">
    <location>
        <begin position="21"/>
        <end position="287"/>
    </location>
</feature>
<dbReference type="InterPro" id="IPR058578">
    <property type="entry name" value="IspG_TIM"/>
</dbReference>
<keyword evidence="3 7" id="KW-0560">Oxidoreductase</keyword>
<keyword evidence="6 7" id="KW-0414">Isoprene biosynthesis</keyword>
<evidence type="ECO:0000313" key="10">
    <source>
        <dbReference type="EMBL" id="SUB89610.1"/>
    </source>
</evidence>
<comment type="pathway">
    <text evidence="7">Isoprenoid biosynthesis; isopentenyl diphosphate biosynthesis via DXP pathway; isopentenyl diphosphate from 1-deoxy-D-xylulose 5-phosphate: step 5/6.</text>
</comment>
<dbReference type="Pfam" id="PF04551">
    <property type="entry name" value="GcpE"/>
    <property type="match status" value="1"/>
</dbReference>
<feature type="domain" description="IspG C-terminal" evidence="9">
    <location>
        <begin position="486"/>
        <end position="574"/>
    </location>
</feature>
<dbReference type="Gene3D" id="3.20.20.20">
    <property type="entry name" value="Dihydropteroate synthase-like"/>
    <property type="match status" value="1"/>
</dbReference>
<evidence type="ECO:0000256" key="6">
    <source>
        <dbReference type="ARBA" id="ARBA00023229"/>
    </source>
</evidence>
<dbReference type="GO" id="GO:0051539">
    <property type="term" value="F:4 iron, 4 sulfur cluster binding"/>
    <property type="evidence" value="ECO:0007669"/>
    <property type="project" value="UniProtKB-UniRule"/>
</dbReference>
<dbReference type="PANTHER" id="PTHR30454:SF0">
    <property type="entry name" value="4-HYDROXY-3-METHYLBUT-2-EN-1-YL DIPHOSPHATE SYNTHASE (FERREDOXIN), CHLOROPLASTIC"/>
    <property type="match status" value="1"/>
</dbReference>
<dbReference type="GO" id="GO:0016114">
    <property type="term" value="P:terpenoid biosynthetic process"/>
    <property type="evidence" value="ECO:0007669"/>
    <property type="project" value="InterPro"/>
</dbReference>
<dbReference type="NCBIfam" id="TIGR00612">
    <property type="entry name" value="ispG_gcpE"/>
    <property type="match status" value="1"/>
</dbReference>
<dbReference type="Proteomes" id="UP000254156">
    <property type="component" value="Unassembled WGS sequence"/>
</dbReference>
<keyword evidence="1 7" id="KW-0004">4Fe-4S</keyword>
<evidence type="ECO:0000256" key="1">
    <source>
        <dbReference type="ARBA" id="ARBA00022485"/>
    </source>
</evidence>
<evidence type="ECO:0000259" key="9">
    <source>
        <dbReference type="Pfam" id="PF26540"/>
    </source>
</evidence>
<dbReference type="GO" id="GO:0141197">
    <property type="term" value="F:4-hydroxy-3-methylbut-2-enyl-diphosphate synthase activity (flavodoxin)"/>
    <property type="evidence" value="ECO:0007669"/>
    <property type="project" value="UniProtKB-EC"/>
</dbReference>
<dbReference type="AlphaFoldDB" id="A0A379EAZ5"/>
<gene>
    <name evidence="7 10" type="primary">ispG</name>
    <name evidence="10" type="ORF">NCTC11632_01724</name>
</gene>
<dbReference type="Gene3D" id="3.30.413.10">
    <property type="entry name" value="Sulfite Reductase Hemoprotein, domain 1"/>
    <property type="match status" value="1"/>
</dbReference>
<dbReference type="InterPro" id="IPR017178">
    <property type="entry name" value="IspG_atypical"/>
</dbReference>
<dbReference type="HAMAP" id="MF_00159">
    <property type="entry name" value="IspG"/>
    <property type="match status" value="1"/>
</dbReference>
<comment type="catalytic activity">
    <reaction evidence="7">
        <text>(2E)-4-hydroxy-3-methylbut-2-enyl diphosphate + oxidized [flavodoxin] + H2O + 2 H(+) = 2-C-methyl-D-erythritol 2,4-cyclic diphosphate + reduced [flavodoxin]</text>
        <dbReference type="Rhea" id="RHEA:43604"/>
        <dbReference type="Rhea" id="RHEA-COMP:10622"/>
        <dbReference type="Rhea" id="RHEA-COMP:10623"/>
        <dbReference type="ChEBI" id="CHEBI:15377"/>
        <dbReference type="ChEBI" id="CHEBI:15378"/>
        <dbReference type="ChEBI" id="CHEBI:57618"/>
        <dbReference type="ChEBI" id="CHEBI:58210"/>
        <dbReference type="ChEBI" id="CHEBI:58483"/>
        <dbReference type="ChEBI" id="CHEBI:128753"/>
        <dbReference type="EC" id="1.17.7.3"/>
    </reaction>
</comment>
<name>A0A379EAZ5_9PORP</name>
<feature type="binding site" evidence="7">
    <location>
        <position position="531"/>
    </location>
    <ligand>
        <name>[4Fe-4S] cluster</name>
        <dbReference type="ChEBI" id="CHEBI:49883"/>
    </ligand>
</feature>
<feature type="binding site" evidence="7">
    <location>
        <position position="524"/>
    </location>
    <ligand>
        <name>[4Fe-4S] cluster</name>
        <dbReference type="ChEBI" id="CHEBI:49883"/>
    </ligand>
</feature>
<organism evidence="10 11">
    <name type="scientific">Porphyromonas macacae</name>
    <dbReference type="NCBI Taxonomy" id="28115"/>
    <lineage>
        <taxon>Bacteria</taxon>
        <taxon>Pseudomonadati</taxon>
        <taxon>Bacteroidota</taxon>
        <taxon>Bacteroidia</taxon>
        <taxon>Bacteroidales</taxon>
        <taxon>Porphyromonadaceae</taxon>
        <taxon>Porphyromonas</taxon>
    </lineage>
</organism>
<keyword evidence="5 7" id="KW-0411">Iron-sulfur</keyword>
<dbReference type="PIRSF" id="PIRSF037336">
    <property type="entry name" value="IspG_like"/>
    <property type="match status" value="1"/>
</dbReference>